<dbReference type="SUPFAM" id="SSF55785">
    <property type="entry name" value="PYP-like sensor domain (PAS domain)"/>
    <property type="match status" value="1"/>
</dbReference>
<dbReference type="Pfam" id="PF00672">
    <property type="entry name" value="HAMP"/>
    <property type="match status" value="1"/>
</dbReference>
<dbReference type="Pfam" id="PF08447">
    <property type="entry name" value="PAS_3"/>
    <property type="match status" value="1"/>
</dbReference>
<keyword evidence="3" id="KW-1133">Transmembrane helix</keyword>
<keyword evidence="2" id="KW-0807">Transducer</keyword>
<dbReference type="PROSITE" id="PS50112">
    <property type="entry name" value="PAS"/>
    <property type="match status" value="1"/>
</dbReference>
<feature type="domain" description="HAMP" evidence="6">
    <location>
        <begin position="214"/>
        <end position="266"/>
    </location>
</feature>
<dbReference type="CDD" id="cd00130">
    <property type="entry name" value="PAS"/>
    <property type="match status" value="1"/>
</dbReference>
<evidence type="ECO:0000256" key="2">
    <source>
        <dbReference type="PROSITE-ProRule" id="PRU00284"/>
    </source>
</evidence>
<keyword evidence="3" id="KW-0812">Transmembrane</keyword>
<feature type="domain" description="PAS" evidence="5">
    <location>
        <begin position="25"/>
        <end position="60"/>
    </location>
</feature>
<dbReference type="Gene3D" id="3.30.450.20">
    <property type="entry name" value="PAS domain"/>
    <property type="match status" value="1"/>
</dbReference>
<comment type="similarity">
    <text evidence="1">Belongs to the methyl-accepting chemotaxis (MCP) protein family.</text>
</comment>
<dbReference type="PANTHER" id="PTHR43531:SF7">
    <property type="entry name" value="AEROTAXIS RECEPTOR"/>
    <property type="match status" value="1"/>
</dbReference>
<dbReference type="Gene3D" id="1.10.287.950">
    <property type="entry name" value="Methyl-accepting chemotaxis protein"/>
    <property type="match status" value="1"/>
</dbReference>
<evidence type="ECO:0000313" key="7">
    <source>
        <dbReference type="EMBL" id="MDD0814852.1"/>
    </source>
</evidence>
<accession>A0ABT5ME45</accession>
<feature type="domain" description="Methyl-accepting transducer" evidence="4">
    <location>
        <begin position="271"/>
        <end position="500"/>
    </location>
</feature>
<evidence type="ECO:0000256" key="3">
    <source>
        <dbReference type="SAM" id="Phobius"/>
    </source>
</evidence>
<dbReference type="PANTHER" id="PTHR43531">
    <property type="entry name" value="PROTEIN ICFG"/>
    <property type="match status" value="1"/>
</dbReference>
<dbReference type="Proteomes" id="UP001528672">
    <property type="component" value="Unassembled WGS sequence"/>
</dbReference>
<dbReference type="PROSITE" id="PS50111">
    <property type="entry name" value="CHEMOTAXIS_TRANSDUC_2"/>
    <property type="match status" value="1"/>
</dbReference>
<dbReference type="InterPro" id="IPR000014">
    <property type="entry name" value="PAS"/>
</dbReference>
<evidence type="ECO:0000313" key="8">
    <source>
        <dbReference type="Proteomes" id="UP001528672"/>
    </source>
</evidence>
<dbReference type="InterPro" id="IPR001610">
    <property type="entry name" value="PAC"/>
</dbReference>
<proteinExistence type="inferred from homology"/>
<evidence type="ECO:0000259" key="4">
    <source>
        <dbReference type="PROSITE" id="PS50111"/>
    </source>
</evidence>
<dbReference type="PROSITE" id="PS50885">
    <property type="entry name" value="HAMP"/>
    <property type="match status" value="1"/>
</dbReference>
<protein>
    <submittedName>
        <fullName evidence="7">Methyl-accepting chemotaxis protein</fullName>
    </submittedName>
</protein>
<name>A0ABT5ME45_9BURK</name>
<organism evidence="7 8">
    <name type="scientific">Curvibacter microcysteis</name>
    <dbReference type="NCBI Taxonomy" id="3026419"/>
    <lineage>
        <taxon>Bacteria</taxon>
        <taxon>Pseudomonadati</taxon>
        <taxon>Pseudomonadota</taxon>
        <taxon>Betaproteobacteria</taxon>
        <taxon>Burkholderiales</taxon>
        <taxon>Comamonadaceae</taxon>
        <taxon>Curvibacter</taxon>
    </lineage>
</organism>
<dbReference type="InterPro" id="IPR013655">
    <property type="entry name" value="PAS_fold_3"/>
</dbReference>
<dbReference type="Pfam" id="PF00015">
    <property type="entry name" value="MCPsignal"/>
    <property type="match status" value="1"/>
</dbReference>
<dbReference type="CDD" id="cd11386">
    <property type="entry name" value="MCP_signal"/>
    <property type="match status" value="1"/>
</dbReference>
<dbReference type="SMART" id="SM00283">
    <property type="entry name" value="MA"/>
    <property type="match status" value="1"/>
</dbReference>
<comment type="caution">
    <text evidence="7">The sequence shown here is derived from an EMBL/GenBank/DDBJ whole genome shotgun (WGS) entry which is preliminary data.</text>
</comment>
<dbReference type="InterPro" id="IPR003660">
    <property type="entry name" value="HAMP_dom"/>
</dbReference>
<gene>
    <name evidence="7" type="ORF">PSQ39_09450</name>
</gene>
<dbReference type="SMART" id="SM00086">
    <property type="entry name" value="PAC"/>
    <property type="match status" value="1"/>
</dbReference>
<dbReference type="RefSeq" id="WP_273926524.1">
    <property type="nucleotide sequence ID" value="NZ_JAQSIO010000003.1"/>
</dbReference>
<reference evidence="7 8" key="1">
    <citation type="submission" date="2023-02" db="EMBL/GenBank/DDBJ databases">
        <title>Bacterial whole genome sequence for Curvibacter sp. HBC28.</title>
        <authorList>
            <person name="Le V."/>
            <person name="Ko S.-R."/>
            <person name="Ahn C.-Y."/>
            <person name="Oh H.-M."/>
        </authorList>
    </citation>
    <scope>NUCLEOTIDE SEQUENCE [LARGE SCALE GENOMIC DNA]</scope>
    <source>
        <strain evidence="7 8">HBC28</strain>
    </source>
</reference>
<dbReference type="InterPro" id="IPR035965">
    <property type="entry name" value="PAS-like_dom_sf"/>
</dbReference>
<keyword evidence="8" id="KW-1185">Reference proteome</keyword>
<dbReference type="SUPFAM" id="SSF58104">
    <property type="entry name" value="Methyl-accepting chemotaxis protein (MCP) signaling domain"/>
    <property type="match status" value="1"/>
</dbReference>
<dbReference type="InterPro" id="IPR004089">
    <property type="entry name" value="MCPsignal_dom"/>
</dbReference>
<sequence length="524" mass="55960">MRNNTPVTQRNFDFPDGATLMSTTDLQSHVVYANRAFVDVSGFARDDILGQPHNLVRHPDMPEQAFADMWSTLKAGQSWTGLVKNRRQNGDHYWVRANATPIEHGGQVVGYMSVRTKPSVQEVQAAESLYQRMRVGQLRGMALHKGLLVRTGWTRAMSVMQLMGLRSRGLMACLLGGLVAVLGAWLAGAAGGVLEGTVAGAAMGVALCFALLEQQIIEPVRTIYREAQHVASGQPAKLSGFNRVDEIGMLMRAVNQAGLNLKALLDDVANRADVVASTSDEIARGNTDLSARTEGQASALERTAAAMEQFHSTVKQNAHNADEGNVMARHASDVAGKGGQVVAQVVDTMKGINESSRKIADIIGLIDGIAFQTNILALNAAVEAARAGEQGRGFAVVASEVRSLAGRTTAAARDVKSLITASLERVEAGTDLVDKAGQTMTEVVQANQELTALMTQISVASREQTQGIGQVGEAITLLDQNTQQNAGLVQDSATAAQALRHQATQLVNAVNAFRRPVRTQVLLR</sequence>
<dbReference type="InterPro" id="IPR051310">
    <property type="entry name" value="MCP_chemotaxis"/>
</dbReference>
<evidence type="ECO:0000256" key="1">
    <source>
        <dbReference type="ARBA" id="ARBA00029447"/>
    </source>
</evidence>
<evidence type="ECO:0000259" key="6">
    <source>
        <dbReference type="PROSITE" id="PS50885"/>
    </source>
</evidence>
<keyword evidence="3" id="KW-0472">Membrane</keyword>
<evidence type="ECO:0000259" key="5">
    <source>
        <dbReference type="PROSITE" id="PS50112"/>
    </source>
</evidence>
<dbReference type="NCBIfam" id="TIGR00229">
    <property type="entry name" value="sensory_box"/>
    <property type="match status" value="1"/>
</dbReference>
<dbReference type="EMBL" id="JAQSIO010000003">
    <property type="protein sequence ID" value="MDD0814852.1"/>
    <property type="molecule type" value="Genomic_DNA"/>
</dbReference>
<feature type="transmembrane region" description="Helical" evidence="3">
    <location>
        <begin position="169"/>
        <end position="187"/>
    </location>
</feature>